<feature type="domain" description="Transketolase N-terminal" evidence="5">
    <location>
        <begin position="14"/>
        <end position="273"/>
    </location>
</feature>
<reference evidence="6 7" key="1">
    <citation type="submission" date="2013-02" db="EMBL/GenBank/DDBJ databases">
        <title>The Genome Sequence of Enterococcus phoeniculicola BAA-412.</title>
        <authorList>
            <consortium name="The Broad Institute Genome Sequencing Platform"/>
            <consortium name="The Broad Institute Genome Sequencing Center for Infectious Disease"/>
            <person name="Earl A.M."/>
            <person name="Gilmore M.S."/>
            <person name="Lebreton F."/>
            <person name="Walker B."/>
            <person name="Young S.K."/>
            <person name="Zeng Q."/>
            <person name="Gargeya S."/>
            <person name="Fitzgerald M."/>
            <person name="Haas B."/>
            <person name="Abouelleil A."/>
            <person name="Alvarado L."/>
            <person name="Arachchi H.M."/>
            <person name="Berlin A.M."/>
            <person name="Chapman S.B."/>
            <person name="Dewar J."/>
            <person name="Goldberg J."/>
            <person name="Griggs A."/>
            <person name="Gujja S."/>
            <person name="Hansen M."/>
            <person name="Howarth C."/>
            <person name="Imamovic A."/>
            <person name="Larimer J."/>
            <person name="McCowan C."/>
            <person name="Murphy C."/>
            <person name="Neiman D."/>
            <person name="Pearson M."/>
            <person name="Priest M."/>
            <person name="Roberts A."/>
            <person name="Saif S."/>
            <person name="Shea T."/>
            <person name="Sisk P."/>
            <person name="Sykes S."/>
            <person name="Wortman J."/>
            <person name="Nusbaum C."/>
            <person name="Birren B."/>
        </authorList>
    </citation>
    <scope>NUCLEOTIDE SEQUENCE [LARGE SCALE GENOMIC DNA]</scope>
    <source>
        <strain evidence="6 7">ATCC BAA-412</strain>
    </source>
</reference>
<dbReference type="InterPro" id="IPR029061">
    <property type="entry name" value="THDP-binding"/>
</dbReference>
<dbReference type="PATRIC" id="fig|1158610.3.peg.1479"/>
<keyword evidence="7" id="KW-1185">Reference proteome</keyword>
<comment type="similarity">
    <text evidence="2">Belongs to the transketolase family.</text>
</comment>
<sequence length="291" mass="32250">MTIDDKQLAELELLATKIRLDTLKSIKHMGQGHLGGSFSIVELLAVLYGKQMNIDPENPQWEERDRLVLSKGHAGAGLYSALANKGYFSKEWLWTINEGGTRLPSHPDRQKTPGVDATTGSLGQGTSIAAGMATGFKMANKNNYVYLIVGDGELNEGQCWEAFQYIAHFKLNHCIVIIDDNKKQLDGPTEEIMNPFDLQKKMEAFGFYTLKVKGSDIRAIDDAIVLCKTIENQAVCIVLDSIKGQGVSYFETLDANHSVKFNTEEVNQAAEQAISELQQKIEGMIEDVYAK</sequence>
<proteinExistence type="inferred from homology"/>
<comment type="cofactor">
    <cofactor evidence="1">
        <name>thiamine diphosphate</name>
        <dbReference type="ChEBI" id="CHEBI:58937"/>
    </cofactor>
</comment>
<name>R3WB41_9ENTE</name>
<keyword evidence="4" id="KW-0175">Coiled coil</keyword>
<dbReference type="CDD" id="cd02012">
    <property type="entry name" value="TPP_TK"/>
    <property type="match status" value="1"/>
</dbReference>
<dbReference type="Proteomes" id="UP000013785">
    <property type="component" value="Unassembled WGS sequence"/>
</dbReference>
<evidence type="ECO:0000256" key="1">
    <source>
        <dbReference type="ARBA" id="ARBA00001964"/>
    </source>
</evidence>
<dbReference type="OrthoDB" id="8732661at2"/>
<dbReference type="InterPro" id="IPR005474">
    <property type="entry name" value="Transketolase_N"/>
</dbReference>
<dbReference type="EMBL" id="AJAT01000013">
    <property type="protein sequence ID" value="EOL44677.1"/>
    <property type="molecule type" value="Genomic_DNA"/>
</dbReference>
<evidence type="ECO:0000313" key="7">
    <source>
        <dbReference type="Proteomes" id="UP000013785"/>
    </source>
</evidence>
<dbReference type="Gene3D" id="3.40.50.970">
    <property type="match status" value="1"/>
</dbReference>
<dbReference type="PANTHER" id="PTHR47514:SF1">
    <property type="entry name" value="TRANSKETOLASE N-TERMINAL SECTION-RELATED"/>
    <property type="match status" value="1"/>
</dbReference>
<evidence type="ECO:0000256" key="2">
    <source>
        <dbReference type="ARBA" id="ARBA00007131"/>
    </source>
</evidence>
<dbReference type="HOGENOM" id="CLU_009227_4_1_9"/>
<gene>
    <name evidence="6" type="ORF">UC3_01494</name>
</gene>
<evidence type="ECO:0000256" key="4">
    <source>
        <dbReference type="SAM" id="Coils"/>
    </source>
</evidence>
<dbReference type="PANTHER" id="PTHR47514">
    <property type="entry name" value="TRANSKETOLASE N-TERMINAL SECTION-RELATED"/>
    <property type="match status" value="1"/>
</dbReference>
<organism evidence="6 7">
    <name type="scientific">Enterococcus phoeniculicola ATCC BAA-412</name>
    <dbReference type="NCBI Taxonomy" id="1158610"/>
    <lineage>
        <taxon>Bacteria</taxon>
        <taxon>Bacillati</taxon>
        <taxon>Bacillota</taxon>
        <taxon>Bacilli</taxon>
        <taxon>Lactobacillales</taxon>
        <taxon>Enterococcaceae</taxon>
        <taxon>Enterococcus</taxon>
    </lineage>
</organism>
<evidence type="ECO:0000256" key="3">
    <source>
        <dbReference type="ARBA" id="ARBA00023052"/>
    </source>
</evidence>
<evidence type="ECO:0000259" key="5">
    <source>
        <dbReference type="Pfam" id="PF00456"/>
    </source>
</evidence>
<evidence type="ECO:0000313" key="6">
    <source>
        <dbReference type="EMBL" id="EOL44677.1"/>
    </source>
</evidence>
<dbReference type="eggNOG" id="COG3959">
    <property type="taxonomic scope" value="Bacteria"/>
</dbReference>
<accession>R3WB41</accession>
<dbReference type="STRING" id="154621.RV11_GL002426"/>
<dbReference type="SUPFAM" id="SSF52518">
    <property type="entry name" value="Thiamin diphosphate-binding fold (THDP-binding)"/>
    <property type="match status" value="1"/>
</dbReference>
<dbReference type="AlphaFoldDB" id="R3WB41"/>
<feature type="coiled-coil region" evidence="4">
    <location>
        <begin position="260"/>
        <end position="287"/>
    </location>
</feature>
<keyword evidence="3" id="KW-0786">Thiamine pyrophosphate</keyword>
<comment type="caution">
    <text evidence="6">The sequence shown here is derived from an EMBL/GenBank/DDBJ whole genome shotgun (WGS) entry which is preliminary data.</text>
</comment>
<dbReference type="RefSeq" id="WP_010768157.1">
    <property type="nucleotide sequence ID" value="NZ_ASWE01000003.1"/>
</dbReference>
<dbReference type="Pfam" id="PF00456">
    <property type="entry name" value="Transketolase_N"/>
    <property type="match status" value="1"/>
</dbReference>
<protein>
    <recommendedName>
        <fullName evidence="5">Transketolase N-terminal domain-containing protein</fullName>
    </recommendedName>
</protein>